<dbReference type="InterPro" id="IPR005343">
    <property type="entry name" value="Noc2"/>
</dbReference>
<proteinExistence type="inferred from homology"/>
<feature type="compositionally biased region" description="Basic and acidic residues" evidence="4">
    <location>
        <begin position="40"/>
        <end position="53"/>
    </location>
</feature>
<evidence type="ECO:0000256" key="1">
    <source>
        <dbReference type="ARBA" id="ARBA00004123"/>
    </source>
</evidence>
<dbReference type="RefSeq" id="XP_020065203.1">
    <property type="nucleotide sequence ID" value="XM_020209716.1"/>
</dbReference>
<keyword evidence="3" id="KW-0539">Nucleus</keyword>
<feature type="compositionally biased region" description="Basic and acidic residues" evidence="4">
    <location>
        <begin position="18"/>
        <end position="28"/>
    </location>
</feature>
<name>A0A1E4SKP7_9ASCO</name>
<keyword evidence="6" id="KW-1185">Reference proteome</keyword>
<dbReference type="PANTHER" id="PTHR12687">
    <property type="entry name" value="NUCLEOLAR COMPLEX 2 AND RAD4-RELATED"/>
    <property type="match status" value="1"/>
</dbReference>
<dbReference type="InterPro" id="IPR016024">
    <property type="entry name" value="ARM-type_fold"/>
</dbReference>
<evidence type="ECO:0000256" key="2">
    <source>
        <dbReference type="ARBA" id="ARBA00005907"/>
    </source>
</evidence>
<dbReference type="AlphaFoldDB" id="A0A1E4SKP7"/>
<accession>A0A1E4SKP7</accession>
<evidence type="ECO:0000256" key="3">
    <source>
        <dbReference type="ARBA" id="ARBA00023242"/>
    </source>
</evidence>
<sequence>MAKTSKSTKKFQSKHLKHTLEHRKEVQKHNKKFASRKKGKTQDEEPKKPKEVFEDMPVDEFFESGFEVPKEKKNKNKPVEESEDESSSDEEDAEGMKETMKGLAENDPEFYKYLKNNDDQLLDFEGINPLDAMEDSDEEDAEADEGELEDEDEKPKKATDSKTTITLELVRKWKADLEKPTAKQIKTIAIAFKAAVNITNTKTDEYKYSITDPKAFSELMVLALKQLPQAIQKLIKYKVSPSGVRSLPQKNQWLSQISSILKSQAGCYITLLKDITNTETASLILASLQEVFPYYISYRRLLKELLNAVTQVWSTSRSLDTQIATFAFLNNVAKEFPKSVLETILKSTYSSFVKNCLQTNAHTMAGINFCKNSASELFGINPVLSYQIGFEYVRQLAIHLRGSINATTKKTANSSPKDAHKLIYNWQYCHSLDFWSRVLSIHCAATEQGAKKAENSLHQLIYPLVQVTLGTIRLIPTAQFFPLRFYLIKSLLRMSKTTGVYIPVFPLLSEILTSTIFTKPIASKKSNLQEFDFEHNIKVSAGYLNTRTYQQGLEEHFVELTAEFFNIYAKSIAFPELATPSILILRRFTKKSKNIKFNKQLQQLVEKLNANSTFILQKRSNVEYGPSNKSEVELFLKDLDSTKTPLGQYVSVQRQVKEEKLRLLREAMADEEAARKEQKEQEDDEDVEMEVEEDEDEEEEDEE</sequence>
<evidence type="ECO:0000313" key="5">
    <source>
        <dbReference type="EMBL" id="ODV80081.1"/>
    </source>
</evidence>
<evidence type="ECO:0000256" key="4">
    <source>
        <dbReference type="SAM" id="MobiDB-lite"/>
    </source>
</evidence>
<dbReference type="GeneID" id="30983852"/>
<feature type="region of interest" description="Disordered" evidence="4">
    <location>
        <begin position="668"/>
        <end position="703"/>
    </location>
</feature>
<feature type="compositionally biased region" description="Basic and acidic residues" evidence="4">
    <location>
        <begin position="668"/>
        <end position="679"/>
    </location>
</feature>
<comment type="similarity">
    <text evidence="2">Belongs to the NOC2 family.</text>
</comment>
<feature type="region of interest" description="Disordered" evidence="4">
    <location>
        <begin position="1"/>
        <end position="104"/>
    </location>
</feature>
<feature type="region of interest" description="Disordered" evidence="4">
    <location>
        <begin position="134"/>
        <end position="160"/>
    </location>
</feature>
<dbReference type="PANTHER" id="PTHR12687:SF4">
    <property type="entry name" value="NUCLEOLAR COMPLEX PROTEIN 2 HOMOLOG"/>
    <property type="match status" value="1"/>
</dbReference>
<comment type="subcellular location">
    <subcellularLocation>
        <location evidence="1">Nucleus</location>
    </subcellularLocation>
</comment>
<dbReference type="EMBL" id="KV453911">
    <property type="protein sequence ID" value="ODV80081.1"/>
    <property type="molecule type" value="Genomic_DNA"/>
</dbReference>
<feature type="compositionally biased region" description="Basic residues" evidence="4">
    <location>
        <begin position="29"/>
        <end position="39"/>
    </location>
</feature>
<evidence type="ECO:0000313" key="6">
    <source>
        <dbReference type="Proteomes" id="UP000094285"/>
    </source>
</evidence>
<gene>
    <name evidence="5" type="ORF">CANTADRAFT_49521</name>
</gene>
<organism evidence="5 6">
    <name type="scientific">Suhomyces tanzawaensis NRRL Y-17324</name>
    <dbReference type="NCBI Taxonomy" id="984487"/>
    <lineage>
        <taxon>Eukaryota</taxon>
        <taxon>Fungi</taxon>
        <taxon>Dikarya</taxon>
        <taxon>Ascomycota</taxon>
        <taxon>Saccharomycotina</taxon>
        <taxon>Pichiomycetes</taxon>
        <taxon>Debaryomycetaceae</taxon>
        <taxon>Suhomyces</taxon>
    </lineage>
</organism>
<dbReference type="STRING" id="984487.A0A1E4SKP7"/>
<reference evidence="6" key="1">
    <citation type="submission" date="2016-05" db="EMBL/GenBank/DDBJ databases">
        <title>Comparative genomics of biotechnologically important yeasts.</title>
        <authorList>
            <consortium name="DOE Joint Genome Institute"/>
            <person name="Riley R."/>
            <person name="Haridas S."/>
            <person name="Wolfe K.H."/>
            <person name="Lopes M.R."/>
            <person name="Hittinger C.T."/>
            <person name="Goker M."/>
            <person name="Salamov A."/>
            <person name="Wisecaver J."/>
            <person name="Long T.M."/>
            <person name="Aerts A.L."/>
            <person name="Barry K."/>
            <person name="Choi C."/>
            <person name="Clum A."/>
            <person name="Coughlan A.Y."/>
            <person name="Deshpande S."/>
            <person name="Douglass A.P."/>
            <person name="Hanson S.J."/>
            <person name="Klenk H.-P."/>
            <person name="Labutti K."/>
            <person name="Lapidus A."/>
            <person name="Lindquist E."/>
            <person name="Lipzen A."/>
            <person name="Meier-Kolthoff J.P."/>
            <person name="Ohm R.A."/>
            <person name="Otillar R.P."/>
            <person name="Pangilinan J."/>
            <person name="Peng Y."/>
            <person name="Rokas A."/>
            <person name="Rosa C.A."/>
            <person name="Scheuner C."/>
            <person name="Sibirny A.A."/>
            <person name="Slot J.C."/>
            <person name="Stielow J.B."/>
            <person name="Sun H."/>
            <person name="Kurtzman C.P."/>
            <person name="Blackwell M."/>
            <person name="Grigoriev I.V."/>
            <person name="Jeffries T.W."/>
        </authorList>
    </citation>
    <scope>NUCLEOTIDE SEQUENCE [LARGE SCALE GENOMIC DNA]</scope>
    <source>
        <strain evidence="6">NRRL Y-17324</strain>
    </source>
</reference>
<dbReference type="OrthoDB" id="10266662at2759"/>
<dbReference type="SUPFAM" id="SSF48371">
    <property type="entry name" value="ARM repeat"/>
    <property type="match status" value="1"/>
</dbReference>
<feature type="compositionally biased region" description="Acidic residues" evidence="4">
    <location>
        <begin position="81"/>
        <end position="93"/>
    </location>
</feature>
<feature type="compositionally biased region" description="Acidic residues" evidence="4">
    <location>
        <begin position="134"/>
        <end position="152"/>
    </location>
</feature>
<feature type="compositionally biased region" description="Basic residues" evidence="4">
    <location>
        <begin position="1"/>
        <end position="17"/>
    </location>
</feature>
<feature type="compositionally biased region" description="Acidic residues" evidence="4">
    <location>
        <begin position="680"/>
        <end position="703"/>
    </location>
</feature>
<protein>
    <submittedName>
        <fullName evidence="5">Nucleolar complex associated</fullName>
    </submittedName>
</protein>
<dbReference type="Proteomes" id="UP000094285">
    <property type="component" value="Unassembled WGS sequence"/>
</dbReference>
<dbReference type="GO" id="GO:0030691">
    <property type="term" value="C:Noc2p-Noc3p complex"/>
    <property type="evidence" value="ECO:0007669"/>
    <property type="project" value="EnsemblFungi"/>
</dbReference>
<dbReference type="GO" id="GO:0005730">
    <property type="term" value="C:nucleolus"/>
    <property type="evidence" value="ECO:0007669"/>
    <property type="project" value="EnsemblFungi"/>
</dbReference>
<dbReference type="GO" id="GO:0030690">
    <property type="term" value="C:Noc1p-Noc2p complex"/>
    <property type="evidence" value="ECO:0007669"/>
    <property type="project" value="EnsemblFungi"/>
</dbReference>
<dbReference type="GO" id="GO:0042273">
    <property type="term" value="P:ribosomal large subunit biogenesis"/>
    <property type="evidence" value="ECO:0007669"/>
    <property type="project" value="EnsemblFungi"/>
</dbReference>
<dbReference type="Pfam" id="PF03715">
    <property type="entry name" value="Noc2"/>
    <property type="match status" value="1"/>
</dbReference>
<dbReference type="GO" id="GO:0005654">
    <property type="term" value="C:nucleoplasm"/>
    <property type="evidence" value="ECO:0007669"/>
    <property type="project" value="EnsemblFungi"/>
</dbReference>